<evidence type="ECO:0000313" key="3">
    <source>
        <dbReference type="Proteomes" id="UP000032735"/>
    </source>
</evidence>
<keyword evidence="3" id="KW-1185">Reference proteome</keyword>
<dbReference type="Proteomes" id="UP000032735">
    <property type="component" value="Chromosome"/>
</dbReference>
<feature type="region of interest" description="Disordered" evidence="1">
    <location>
        <begin position="1"/>
        <end position="22"/>
    </location>
</feature>
<gene>
    <name evidence="2" type="ORF">XPG1_2960</name>
</gene>
<accession>A0A068R5Q0</accession>
<sequence>MQKGKVHSSMGESLSLPMCKIA</sequence>
<dbReference type="KEGG" id="xpo:XPG1_2960"/>
<dbReference type="STRING" id="1354304.XPG1_2960"/>
<evidence type="ECO:0000313" key="2">
    <source>
        <dbReference type="EMBL" id="CDG22607.1"/>
    </source>
</evidence>
<reference evidence="2 3" key="1">
    <citation type="submission" date="2013-07" db="EMBL/GenBank/DDBJ databases">
        <authorList>
            <person name="Genoscope - CEA"/>
        </authorList>
    </citation>
    <scope>NUCLEOTIDE SEQUENCE [LARGE SCALE GENOMIC DNA]</scope>
    <source>
        <strain evidence="2 3">G6</strain>
    </source>
</reference>
<dbReference type="HOGENOM" id="CLU_3425039_0_0_6"/>
<name>A0A068R5Q0_9GAMM</name>
<organism evidence="2 3">
    <name type="scientific">Xenorhabdus poinarii G6</name>
    <dbReference type="NCBI Taxonomy" id="1354304"/>
    <lineage>
        <taxon>Bacteria</taxon>
        <taxon>Pseudomonadati</taxon>
        <taxon>Pseudomonadota</taxon>
        <taxon>Gammaproteobacteria</taxon>
        <taxon>Enterobacterales</taxon>
        <taxon>Morganellaceae</taxon>
        <taxon>Xenorhabdus</taxon>
    </lineage>
</organism>
<protein>
    <submittedName>
        <fullName evidence="2">Uncharacterized protein</fullName>
    </submittedName>
</protein>
<dbReference type="EMBL" id="FO704551">
    <property type="protein sequence ID" value="CDG22607.1"/>
    <property type="molecule type" value="Genomic_DNA"/>
</dbReference>
<proteinExistence type="predicted"/>
<dbReference type="AlphaFoldDB" id="A0A068R5Q0"/>
<evidence type="ECO:0000256" key="1">
    <source>
        <dbReference type="SAM" id="MobiDB-lite"/>
    </source>
</evidence>